<dbReference type="AlphaFoldDB" id="A0A4Z2IPE2"/>
<name>A0A4Z2IPE2_9TELE</name>
<protein>
    <submittedName>
        <fullName evidence="2">Uncharacterized protein</fullName>
    </submittedName>
</protein>
<evidence type="ECO:0000256" key="1">
    <source>
        <dbReference type="SAM" id="MobiDB-lite"/>
    </source>
</evidence>
<evidence type="ECO:0000313" key="3">
    <source>
        <dbReference type="Proteomes" id="UP000314294"/>
    </source>
</evidence>
<accession>A0A4Z2IPE2</accession>
<proteinExistence type="predicted"/>
<feature type="region of interest" description="Disordered" evidence="1">
    <location>
        <begin position="51"/>
        <end position="72"/>
    </location>
</feature>
<comment type="caution">
    <text evidence="2">The sequence shown here is derived from an EMBL/GenBank/DDBJ whole genome shotgun (WGS) entry which is preliminary data.</text>
</comment>
<evidence type="ECO:0000313" key="2">
    <source>
        <dbReference type="EMBL" id="TNN79890.1"/>
    </source>
</evidence>
<dbReference type="Proteomes" id="UP000314294">
    <property type="component" value="Unassembled WGS sequence"/>
</dbReference>
<organism evidence="2 3">
    <name type="scientific">Liparis tanakae</name>
    <name type="common">Tanaka's snailfish</name>
    <dbReference type="NCBI Taxonomy" id="230148"/>
    <lineage>
        <taxon>Eukaryota</taxon>
        <taxon>Metazoa</taxon>
        <taxon>Chordata</taxon>
        <taxon>Craniata</taxon>
        <taxon>Vertebrata</taxon>
        <taxon>Euteleostomi</taxon>
        <taxon>Actinopterygii</taxon>
        <taxon>Neopterygii</taxon>
        <taxon>Teleostei</taxon>
        <taxon>Neoteleostei</taxon>
        <taxon>Acanthomorphata</taxon>
        <taxon>Eupercaria</taxon>
        <taxon>Perciformes</taxon>
        <taxon>Cottioidei</taxon>
        <taxon>Cottales</taxon>
        <taxon>Liparidae</taxon>
        <taxon>Liparis</taxon>
    </lineage>
</organism>
<sequence>MATTPGADAEADSIAMTTTVCEREGKSKTGGGGRHGVSGERVVFLRVSVATAPPGPPWSRPDDTRTAARSPDGYGALKAPCAAEDAAPAAAVWKLLLVKTPWENSCWAFWKLAPVRRYMLWTWREAKGASYWPLVDVASQ</sequence>
<keyword evidence="3" id="KW-1185">Reference proteome</keyword>
<reference evidence="2 3" key="1">
    <citation type="submission" date="2019-03" db="EMBL/GenBank/DDBJ databases">
        <title>First draft genome of Liparis tanakae, snailfish: a comprehensive survey of snailfish specific genes.</title>
        <authorList>
            <person name="Kim W."/>
            <person name="Song I."/>
            <person name="Jeong J.-H."/>
            <person name="Kim D."/>
            <person name="Kim S."/>
            <person name="Ryu S."/>
            <person name="Song J.Y."/>
            <person name="Lee S.K."/>
        </authorList>
    </citation>
    <scope>NUCLEOTIDE SEQUENCE [LARGE SCALE GENOMIC DNA]</scope>
    <source>
        <tissue evidence="2">Muscle</tissue>
    </source>
</reference>
<feature type="region of interest" description="Disordered" evidence="1">
    <location>
        <begin position="1"/>
        <end position="37"/>
    </location>
</feature>
<dbReference type="EMBL" id="SRLO01000060">
    <property type="protein sequence ID" value="TNN79890.1"/>
    <property type="molecule type" value="Genomic_DNA"/>
</dbReference>
<gene>
    <name evidence="2" type="ORF">EYF80_009927</name>
</gene>